<dbReference type="SUPFAM" id="SSF51905">
    <property type="entry name" value="FAD/NAD(P)-binding domain"/>
    <property type="match status" value="1"/>
</dbReference>
<evidence type="ECO:0000313" key="5">
    <source>
        <dbReference type="Proteomes" id="UP000027604"/>
    </source>
</evidence>
<dbReference type="RefSeq" id="WP_038495269.1">
    <property type="nucleotide sequence ID" value="NZ_BCTH01000015.1"/>
</dbReference>
<dbReference type="GO" id="GO:0016491">
    <property type="term" value="F:oxidoreductase activity"/>
    <property type="evidence" value="ECO:0007669"/>
    <property type="project" value="UniProtKB-KW"/>
</dbReference>
<dbReference type="Gene3D" id="3.50.50.60">
    <property type="entry name" value="FAD/NAD(P)-binding domain"/>
    <property type="match status" value="2"/>
</dbReference>
<evidence type="ECO:0000259" key="3">
    <source>
        <dbReference type="PROSITE" id="PS50042"/>
    </source>
</evidence>
<keyword evidence="5" id="KW-1185">Reference proteome</keyword>
<dbReference type="InterPro" id="IPR014710">
    <property type="entry name" value="RmlC-like_jellyroll"/>
</dbReference>
<name>W0VBE6_9BURK</name>
<keyword evidence="1" id="KW-0285">Flavoprotein</keyword>
<reference evidence="4 5" key="1">
    <citation type="journal article" date="2015" name="Genome Announc.">
        <title>Genome Sequence of Mushroom Soft-Rot Pathogen Janthinobacterium agaricidamnosum.</title>
        <authorList>
            <person name="Graupner K."/>
            <person name="Lackner G."/>
            <person name="Hertweck C."/>
        </authorList>
    </citation>
    <scope>NUCLEOTIDE SEQUENCE [LARGE SCALE GENOMIC DNA]</scope>
    <source>
        <strain evidence="5">NBRC 102515 / DSM 9628</strain>
    </source>
</reference>
<dbReference type="PRINTS" id="PR00368">
    <property type="entry name" value="FADPNR"/>
</dbReference>
<dbReference type="OrthoDB" id="109585at2"/>
<dbReference type="CDD" id="cd00038">
    <property type="entry name" value="CAP_ED"/>
    <property type="match status" value="1"/>
</dbReference>
<gene>
    <name evidence="4" type="ORF">GJA_4073</name>
</gene>
<dbReference type="PATRIC" id="fig|1349767.4.peg.650"/>
<dbReference type="PROSITE" id="PS50042">
    <property type="entry name" value="CNMP_BINDING_3"/>
    <property type="match status" value="1"/>
</dbReference>
<feature type="domain" description="Cyclic nucleotide-binding" evidence="3">
    <location>
        <begin position="32"/>
        <end position="152"/>
    </location>
</feature>
<proteinExistence type="predicted"/>
<dbReference type="eggNOG" id="COG2905">
    <property type="taxonomic scope" value="Bacteria"/>
</dbReference>
<dbReference type="eggNOG" id="COG0492">
    <property type="taxonomic scope" value="Bacteria"/>
</dbReference>
<dbReference type="PANTHER" id="PTHR48105">
    <property type="entry name" value="THIOREDOXIN REDUCTASE 1-RELATED-RELATED"/>
    <property type="match status" value="1"/>
</dbReference>
<dbReference type="InterPro" id="IPR018490">
    <property type="entry name" value="cNMP-bd_dom_sf"/>
</dbReference>
<dbReference type="SUPFAM" id="SSF51206">
    <property type="entry name" value="cAMP-binding domain-like"/>
    <property type="match status" value="1"/>
</dbReference>
<sequence length="594" mass="62522">MASSAPEFIPETDHDETVPAPMLDVEGRRHQIWPVFSAAELRRLHRFGSTRRYPDGAAMIKAGSSDYGMLVILSGDIAISRHEGLGKSSRMSQLGPGQFVSEVAQLSGRPALVNGHAVGDVEVLVISSESLRALVVAEAEIGERIVRAMILRRVGLIENNSGGPVLVGPRGNGNMFHLQSFLSSNGHPHTVLDPATDEAAAALVATYQPAPGEWPLVVCPDGVIMKNPSNADIGRCLGMLPDLSGDKIFDVLVVGAGPAGLATAVYAASEGLSVLALEQRAYGGQAGASARIENYLGFPTGVSGRALAGRAFVQAQKFGVEIATPASAANLLCDSYPLRLTLTDGSEVRARTVVLSCGARYRRPSLANLKTYEGRGVYYWASPIEAKLCKNEEIILVGGGNSAGQAAVFLSRHAAKVHMVIRGAGLAASMSAYLIDRIAATANIELHTHTEIVGLEGDEDGLTGARWRNKQTGDECDCDVRRVFLFVGADPNTDWLHDCAVAVDEQGFIRTGFDVTRAECRAMRQAGASPGKSSGFPDDLPERAALETSVPGVFAIGDVRAGSTKRVAAAVGEGAAVVSQIHAFLARLPAEVAA</sequence>
<dbReference type="InterPro" id="IPR036188">
    <property type="entry name" value="FAD/NAD-bd_sf"/>
</dbReference>
<accession>W0VBE6</accession>
<dbReference type="Pfam" id="PF00027">
    <property type="entry name" value="cNMP_binding"/>
    <property type="match status" value="1"/>
</dbReference>
<keyword evidence="2" id="KW-0560">Oxidoreductase</keyword>
<dbReference type="AlphaFoldDB" id="W0VBE6"/>
<dbReference type="Gene3D" id="2.60.120.10">
    <property type="entry name" value="Jelly Rolls"/>
    <property type="match status" value="1"/>
</dbReference>
<organism evidence="4 5">
    <name type="scientific">Janthinobacterium agaricidamnosum NBRC 102515 = DSM 9628</name>
    <dbReference type="NCBI Taxonomy" id="1349767"/>
    <lineage>
        <taxon>Bacteria</taxon>
        <taxon>Pseudomonadati</taxon>
        <taxon>Pseudomonadota</taxon>
        <taxon>Betaproteobacteria</taxon>
        <taxon>Burkholderiales</taxon>
        <taxon>Oxalobacteraceae</taxon>
        <taxon>Janthinobacterium</taxon>
    </lineage>
</organism>
<evidence type="ECO:0000313" key="4">
    <source>
        <dbReference type="EMBL" id="CDG84683.1"/>
    </source>
</evidence>
<protein>
    <submittedName>
        <fullName evidence="4">Cyclic nucleotide-binding domain protein</fullName>
    </submittedName>
</protein>
<dbReference type="InterPro" id="IPR000595">
    <property type="entry name" value="cNMP-bd_dom"/>
</dbReference>
<dbReference type="EMBL" id="HG322949">
    <property type="protein sequence ID" value="CDG84683.1"/>
    <property type="molecule type" value="Genomic_DNA"/>
</dbReference>
<dbReference type="Proteomes" id="UP000027604">
    <property type="component" value="Chromosome I"/>
</dbReference>
<evidence type="ECO:0000256" key="1">
    <source>
        <dbReference type="ARBA" id="ARBA00022630"/>
    </source>
</evidence>
<dbReference type="InterPro" id="IPR023753">
    <property type="entry name" value="FAD/NAD-binding_dom"/>
</dbReference>
<dbReference type="HOGENOM" id="CLU_031864_5_8_4"/>
<evidence type="ECO:0000256" key="2">
    <source>
        <dbReference type="ARBA" id="ARBA00023002"/>
    </source>
</evidence>
<dbReference type="STRING" id="1349767.GJA_4073"/>
<dbReference type="KEGG" id="jag:GJA_4073"/>
<dbReference type="PRINTS" id="PR00469">
    <property type="entry name" value="PNDRDTASEII"/>
</dbReference>
<dbReference type="InterPro" id="IPR050097">
    <property type="entry name" value="Ferredoxin-NADP_redctase_2"/>
</dbReference>
<dbReference type="Pfam" id="PF07992">
    <property type="entry name" value="Pyr_redox_2"/>
    <property type="match status" value="1"/>
</dbReference>